<protein>
    <recommendedName>
        <fullName evidence="3">Universal stress protein</fullName>
    </recommendedName>
</protein>
<gene>
    <name evidence="1" type="ORF">DDW44_15840</name>
</gene>
<reference evidence="1 2" key="1">
    <citation type="submission" date="2018-05" db="EMBL/GenBank/DDBJ databases">
        <title>Complete genome sequence of sponge-derived Streptomyces sp. HNM0039.</title>
        <authorList>
            <person name="Huang X."/>
            <person name="Zhou S."/>
        </authorList>
    </citation>
    <scope>NUCLEOTIDE SEQUENCE [LARGE SCALE GENOMIC DNA]</scope>
    <source>
        <strain evidence="1 2">HNM0039</strain>
    </source>
</reference>
<dbReference type="KEGG" id="stir:DDW44_15840"/>
<dbReference type="Proteomes" id="UP000244900">
    <property type="component" value="Chromosome"/>
</dbReference>
<evidence type="ECO:0008006" key="3">
    <source>
        <dbReference type="Google" id="ProtNLM"/>
    </source>
</evidence>
<proteinExistence type="predicted"/>
<dbReference type="AlphaFoldDB" id="A0A2S1SUK2"/>
<sequence length="141" mass="14090">MLTDRLDDVAVADAAARMAAALGVPLLLVTVLPYSPAPGPGAGADGAEARAVLGRVLPCVGRARVGYIPAVHRGPDARGGRLRAATGLLALAARHHSPVVLASRGGPAGLDARTLIEAAAIRGGPAVHAVSPAPRTLRTAR</sequence>
<accession>A0A2S1SUK2</accession>
<dbReference type="OrthoDB" id="4258212at2"/>
<name>A0A2S1SUK2_9ACTN</name>
<evidence type="ECO:0000313" key="1">
    <source>
        <dbReference type="EMBL" id="AWI30083.1"/>
    </source>
</evidence>
<organism evidence="1 2">
    <name type="scientific">Streptomyces tirandamycinicus</name>
    <dbReference type="NCBI Taxonomy" id="2174846"/>
    <lineage>
        <taxon>Bacteria</taxon>
        <taxon>Bacillati</taxon>
        <taxon>Actinomycetota</taxon>
        <taxon>Actinomycetes</taxon>
        <taxon>Kitasatosporales</taxon>
        <taxon>Streptomycetaceae</taxon>
        <taxon>Streptomyces</taxon>
    </lineage>
</organism>
<evidence type="ECO:0000313" key="2">
    <source>
        <dbReference type="Proteomes" id="UP000244900"/>
    </source>
</evidence>
<dbReference type="EMBL" id="CP029188">
    <property type="protein sequence ID" value="AWI30083.1"/>
    <property type="molecule type" value="Genomic_DNA"/>
</dbReference>
<keyword evidence="2" id="KW-1185">Reference proteome</keyword>